<sequence>MEDERYLRRAEVQALTSLSTASIYRMMAEGRFVRPYRIGKQAVRWRYTEIRDWLAQRPHTGGGWL</sequence>
<dbReference type="InterPro" id="IPR052931">
    <property type="entry name" value="Prophage_regulatory_activator"/>
</dbReference>
<dbReference type="Proteomes" id="UP000015525">
    <property type="component" value="Unassembled WGS sequence"/>
</dbReference>
<dbReference type="Pfam" id="PF05930">
    <property type="entry name" value="Phage_AlpA"/>
    <property type="match status" value="1"/>
</dbReference>
<comment type="caution">
    <text evidence="1">The sequence shown here is derived from an EMBL/GenBank/DDBJ whole genome shotgun (WGS) entry which is preliminary data.</text>
</comment>
<reference evidence="1 2" key="1">
    <citation type="journal article" date="2013" name="Genome Announc.">
        <title>Draft Genome Sequence of Sphingobium quisquiliarum Strain P25T, a Novel Hexachlorocyclohexane (HCH)-Degrading Bacterium Isolated from an HCH Dumpsite.</title>
        <authorList>
            <person name="Kumar Singh A."/>
            <person name="Sangwan N."/>
            <person name="Sharma A."/>
            <person name="Gupta V."/>
            <person name="Khurana J.P."/>
            <person name="Lal R."/>
        </authorList>
    </citation>
    <scope>NUCLEOTIDE SEQUENCE [LARGE SCALE GENOMIC DNA]</scope>
    <source>
        <strain evidence="1 2">P25</strain>
    </source>
</reference>
<dbReference type="RefSeq" id="WP_021238234.1">
    <property type="nucleotide sequence ID" value="NZ_ATHO01000081.1"/>
</dbReference>
<gene>
    <name evidence="1" type="ORF">L288_09860</name>
</gene>
<name>T0GTX7_9SPHN</name>
<organism evidence="1 2">
    <name type="scientific">Sphingobium quisquiliarum P25</name>
    <dbReference type="NCBI Taxonomy" id="1329909"/>
    <lineage>
        <taxon>Bacteria</taxon>
        <taxon>Pseudomonadati</taxon>
        <taxon>Pseudomonadota</taxon>
        <taxon>Alphaproteobacteria</taxon>
        <taxon>Sphingomonadales</taxon>
        <taxon>Sphingomonadaceae</taxon>
        <taxon>Sphingobium</taxon>
    </lineage>
</organism>
<evidence type="ECO:0000313" key="2">
    <source>
        <dbReference type="Proteomes" id="UP000015525"/>
    </source>
</evidence>
<dbReference type="PANTHER" id="PTHR36154:SF1">
    <property type="entry name" value="DNA-BINDING TRANSCRIPTIONAL ACTIVATOR ALPA"/>
    <property type="match status" value="1"/>
</dbReference>
<evidence type="ECO:0008006" key="3">
    <source>
        <dbReference type="Google" id="ProtNLM"/>
    </source>
</evidence>
<dbReference type="AlphaFoldDB" id="T0GTX7"/>
<dbReference type="Gene3D" id="1.10.238.160">
    <property type="match status" value="1"/>
</dbReference>
<dbReference type="InterPro" id="IPR009061">
    <property type="entry name" value="DNA-bd_dom_put_sf"/>
</dbReference>
<proteinExistence type="predicted"/>
<dbReference type="PANTHER" id="PTHR36154">
    <property type="entry name" value="DNA-BINDING TRANSCRIPTIONAL ACTIVATOR ALPA"/>
    <property type="match status" value="1"/>
</dbReference>
<dbReference type="SUPFAM" id="SSF46955">
    <property type="entry name" value="Putative DNA-binding domain"/>
    <property type="match status" value="1"/>
</dbReference>
<protein>
    <recommendedName>
        <fullName evidence="3">Transcriptional regulator</fullName>
    </recommendedName>
</protein>
<evidence type="ECO:0000313" key="1">
    <source>
        <dbReference type="EMBL" id="EQB07401.1"/>
    </source>
</evidence>
<dbReference type="EMBL" id="ATHO01000081">
    <property type="protein sequence ID" value="EQB07401.1"/>
    <property type="molecule type" value="Genomic_DNA"/>
</dbReference>
<accession>T0GTX7</accession>
<dbReference type="InterPro" id="IPR010260">
    <property type="entry name" value="AlpA"/>
</dbReference>
<keyword evidence="2" id="KW-1185">Reference proteome</keyword>